<dbReference type="RefSeq" id="WP_225673723.1">
    <property type="nucleotide sequence ID" value="NZ_JAEDAH010000042.1"/>
</dbReference>
<keyword evidence="3" id="KW-1185">Reference proteome</keyword>
<gene>
    <name evidence="2" type="ORF">I9W95_08170</name>
</gene>
<sequence length="119" mass="13891">MKYAIVNNEKIEATKGGKGSCPSCASELIAKCGELKVNHWSHKGSRNCDPWWENETEWHRSWKDYFPKEWQEVVHFDNSGEKHIADVKTKNGWVLEFQHSFLNPEERQSRNLSLHGHPC</sequence>
<evidence type="ECO:0000313" key="3">
    <source>
        <dbReference type="Proteomes" id="UP000714380"/>
    </source>
</evidence>
<feature type="domain" description="Competence protein CoiA-like N-terminal" evidence="1">
    <location>
        <begin position="7"/>
        <end position="49"/>
    </location>
</feature>
<accession>A0ABS7ZPG8</accession>
<comment type="caution">
    <text evidence="2">The sequence shown here is derived from an EMBL/GenBank/DDBJ whole genome shotgun (WGS) entry which is preliminary data.</text>
</comment>
<dbReference type="Proteomes" id="UP000714380">
    <property type="component" value="Unassembled WGS sequence"/>
</dbReference>
<evidence type="ECO:0000259" key="1">
    <source>
        <dbReference type="Pfam" id="PF25164"/>
    </source>
</evidence>
<dbReference type="InterPro" id="IPR057253">
    <property type="entry name" value="CoiA-like_N"/>
</dbReference>
<organism evidence="2 3">
    <name type="scientific">Thalassolituus marinus</name>
    <dbReference type="NCBI Taxonomy" id="671053"/>
    <lineage>
        <taxon>Bacteria</taxon>
        <taxon>Pseudomonadati</taxon>
        <taxon>Pseudomonadota</taxon>
        <taxon>Gammaproteobacteria</taxon>
        <taxon>Oceanospirillales</taxon>
        <taxon>Oceanospirillaceae</taxon>
        <taxon>Thalassolituus</taxon>
    </lineage>
</organism>
<proteinExistence type="predicted"/>
<evidence type="ECO:0000313" key="2">
    <source>
        <dbReference type="EMBL" id="MCA6063582.1"/>
    </source>
</evidence>
<dbReference type="Pfam" id="PF25164">
    <property type="entry name" value="CoiA_N"/>
    <property type="match status" value="1"/>
</dbReference>
<dbReference type="EMBL" id="JAEDAH010000042">
    <property type="protein sequence ID" value="MCA6063582.1"/>
    <property type="molecule type" value="Genomic_DNA"/>
</dbReference>
<reference evidence="2 3" key="1">
    <citation type="submission" date="2020-12" db="EMBL/GenBank/DDBJ databases">
        <title>Novel Thalassolituus-related marine hydrocarbonoclastic bacteria mediated algae-derived hydrocarbons mineralization in twilight zone of the northern South China Sea.</title>
        <authorList>
            <person name="Dong C."/>
        </authorList>
    </citation>
    <scope>NUCLEOTIDE SEQUENCE [LARGE SCALE GENOMIC DNA]</scope>
    <source>
        <strain evidence="2 3">IMCC1826</strain>
    </source>
</reference>
<protein>
    <recommendedName>
        <fullName evidence="1">Competence protein CoiA-like N-terminal domain-containing protein</fullName>
    </recommendedName>
</protein>
<name>A0ABS7ZPG8_9GAMM</name>